<evidence type="ECO:0000313" key="4">
    <source>
        <dbReference type="Proteomes" id="UP000683925"/>
    </source>
</evidence>
<keyword evidence="4" id="KW-1185">Reference proteome</keyword>
<evidence type="ECO:0000313" key="3">
    <source>
        <dbReference type="EMBL" id="CAD8158601.1"/>
    </source>
</evidence>
<dbReference type="AlphaFoldDB" id="A0A8S1TXN3"/>
<dbReference type="PANTHER" id="PTHR12458">
    <property type="entry name" value="ORF PROTEIN"/>
    <property type="match status" value="1"/>
</dbReference>
<evidence type="ECO:0000259" key="2">
    <source>
        <dbReference type="Pfam" id="PF05018"/>
    </source>
</evidence>
<dbReference type="InterPro" id="IPR040441">
    <property type="entry name" value="CFA20/CFAP20DC"/>
</dbReference>
<dbReference type="Pfam" id="PF08660">
    <property type="entry name" value="Alg14"/>
    <property type="match status" value="1"/>
</dbReference>
<keyword evidence="1" id="KW-0472">Membrane</keyword>
<accession>A0A8S1TXN3</accession>
<dbReference type="Pfam" id="PF05018">
    <property type="entry name" value="CFA20_dom"/>
    <property type="match status" value="1"/>
</dbReference>
<organism evidence="3 4">
    <name type="scientific">Paramecium octaurelia</name>
    <dbReference type="NCBI Taxonomy" id="43137"/>
    <lineage>
        <taxon>Eukaryota</taxon>
        <taxon>Sar</taxon>
        <taxon>Alveolata</taxon>
        <taxon>Ciliophora</taxon>
        <taxon>Intramacronucleata</taxon>
        <taxon>Oligohymenophorea</taxon>
        <taxon>Peniculida</taxon>
        <taxon>Parameciidae</taxon>
        <taxon>Paramecium</taxon>
    </lineage>
</organism>
<gene>
    <name evidence="3" type="ORF">POCTA_138.1.T0350290</name>
</gene>
<name>A0A8S1TXN3_PAROT</name>
<dbReference type="OrthoDB" id="289743at2759"/>
<sequence>MLTLSILIFLLAYVGLRFWLASKYNKKYNMLILFGSGGHTYEMLMALRNYDFQQKCQNIYFMHSFADTQEPLRVAKFIEDNKIALPKVEWITIHRSRKVKQSYLSSIITTLKATLHTFLILLRFRDLDIFITNGPGTCIPVVIVLIAQYLLFIRKRCKILFIESWCRVENLSLSGKLLYWVSDKFVVNWESLSKKYKRATFVVQQLNCWMSCDIYILLNQIKKQLMFKNSFQSGFLSILYSIGSKPLQIWDKQIKNGHIKRITDQDIQSSVLEIMGTNVSTNFITAPADPKETLGIKLPFLVMIIKNLKKYFTFEVQVLDDKNVRRRFRASNYQSTTRVKPFICTMPMRLDEGWNQIQFNLSDFTRRAYGTNYIETLRVQIHANCRIRRIYFSDRLYSEEELPPEFKLFLPIQKQG</sequence>
<dbReference type="InterPro" id="IPR013969">
    <property type="entry name" value="Oligosacch_biosynth_Alg14"/>
</dbReference>
<feature type="transmembrane region" description="Helical" evidence="1">
    <location>
        <begin position="130"/>
        <end position="152"/>
    </location>
</feature>
<comment type="caution">
    <text evidence="3">The sequence shown here is derived from an EMBL/GenBank/DDBJ whole genome shotgun (WGS) entry which is preliminary data.</text>
</comment>
<keyword evidence="1" id="KW-0812">Transmembrane</keyword>
<proteinExistence type="predicted"/>
<dbReference type="OMA" id="LMFKNSF"/>
<dbReference type="GO" id="GO:0006488">
    <property type="term" value="P:dolichol-linked oligosaccharide biosynthetic process"/>
    <property type="evidence" value="ECO:0007669"/>
    <property type="project" value="InterPro"/>
</dbReference>
<dbReference type="Proteomes" id="UP000683925">
    <property type="component" value="Unassembled WGS sequence"/>
</dbReference>
<evidence type="ECO:0000256" key="1">
    <source>
        <dbReference type="SAM" id="Phobius"/>
    </source>
</evidence>
<feature type="domain" description="CFA20" evidence="2">
    <location>
        <begin position="226"/>
        <end position="409"/>
    </location>
</feature>
<protein>
    <recommendedName>
        <fullName evidence="2">CFA20 domain-containing protein</fullName>
    </recommendedName>
</protein>
<keyword evidence="1" id="KW-1133">Transmembrane helix</keyword>
<feature type="transmembrane region" description="Helical" evidence="1">
    <location>
        <begin position="6"/>
        <end position="22"/>
    </location>
</feature>
<dbReference type="InterPro" id="IPR007714">
    <property type="entry name" value="CFA20_dom"/>
</dbReference>
<dbReference type="EMBL" id="CAJJDP010000035">
    <property type="protein sequence ID" value="CAD8158601.1"/>
    <property type="molecule type" value="Genomic_DNA"/>
</dbReference>
<reference evidence="3" key="1">
    <citation type="submission" date="2021-01" db="EMBL/GenBank/DDBJ databases">
        <authorList>
            <consortium name="Genoscope - CEA"/>
            <person name="William W."/>
        </authorList>
    </citation>
    <scope>NUCLEOTIDE SEQUENCE</scope>
</reference>
<feature type="transmembrane region" description="Helical" evidence="1">
    <location>
        <begin position="103"/>
        <end position="124"/>
    </location>
</feature>